<dbReference type="PANTHER" id="PTHR12904">
    <property type="match status" value="1"/>
</dbReference>
<dbReference type="Pfam" id="PF13516">
    <property type="entry name" value="LRR_6"/>
    <property type="match status" value="4"/>
</dbReference>
<protein>
    <submittedName>
        <fullName evidence="1">F-box/LRR-repeat 16</fullName>
    </submittedName>
</protein>
<dbReference type="Gene3D" id="3.80.10.10">
    <property type="entry name" value="Ribonuclease Inhibitor"/>
    <property type="match status" value="2"/>
</dbReference>
<comment type="caution">
    <text evidence="1">The sequence shown here is derived from an EMBL/GenBank/DDBJ whole genome shotgun (WGS) entry which is preliminary data.</text>
</comment>
<organism evidence="1 2">
    <name type="scientific">Gossypium arboreum</name>
    <name type="common">Tree cotton</name>
    <name type="synonym">Gossypium nanking</name>
    <dbReference type="NCBI Taxonomy" id="29729"/>
    <lineage>
        <taxon>Eukaryota</taxon>
        <taxon>Viridiplantae</taxon>
        <taxon>Streptophyta</taxon>
        <taxon>Embryophyta</taxon>
        <taxon>Tracheophyta</taxon>
        <taxon>Spermatophyta</taxon>
        <taxon>Magnoliopsida</taxon>
        <taxon>eudicotyledons</taxon>
        <taxon>Gunneridae</taxon>
        <taxon>Pentapetalae</taxon>
        <taxon>rosids</taxon>
        <taxon>malvids</taxon>
        <taxon>Malvales</taxon>
        <taxon>Malvaceae</taxon>
        <taxon>Malvoideae</taxon>
        <taxon>Gossypium</taxon>
    </lineage>
</organism>
<proteinExistence type="predicted"/>
<dbReference type="EMBL" id="JRRC01523220">
    <property type="protein sequence ID" value="KHG09060.1"/>
    <property type="molecule type" value="Genomic_DNA"/>
</dbReference>
<dbReference type="InterPro" id="IPR032675">
    <property type="entry name" value="LRR_dom_sf"/>
</dbReference>
<dbReference type="InterPro" id="IPR051341">
    <property type="entry name" value="Zyg-11_UBL_adapter"/>
</dbReference>
<dbReference type="PANTHER" id="PTHR12904:SF30">
    <property type="entry name" value="REGULATORY SUBUNIT"/>
    <property type="match status" value="1"/>
</dbReference>
<name>A0A0B0N8B0_GOSAR</name>
<dbReference type="Proteomes" id="UP000032142">
    <property type="component" value="Unassembled WGS sequence"/>
</dbReference>
<dbReference type="InterPro" id="IPR001611">
    <property type="entry name" value="Leu-rich_rpt"/>
</dbReference>
<dbReference type="AlphaFoldDB" id="A0A0B0N8B0"/>
<accession>A0A0B0N8B0</accession>
<keyword evidence="2" id="KW-1185">Reference proteome</keyword>
<dbReference type="FunFam" id="3.80.10.10:FF:000277">
    <property type="entry name" value="Leucine-rich repeat family protein"/>
    <property type="match status" value="1"/>
</dbReference>
<sequence>MAALSGLVNLMKLDLEKCPGIHGGLIHIKGLTKLESLSIKWCNCITDADMKPLSGLTNLKSLQISCSKVTDFGITYLKGLQNLSVLNLEGCPVTASCFDTLSALFLLLKRDVSFKSSIPFPFPVQYFGARDMLVSLLFLNLSRCNLSDDGCEKLSKLGNLKVLNLGFNDISDACLIHLKGLQNLKCLELSDTEVGSNGLRYLSG</sequence>
<evidence type="ECO:0000313" key="1">
    <source>
        <dbReference type="EMBL" id="KHG09060.1"/>
    </source>
</evidence>
<evidence type="ECO:0000313" key="2">
    <source>
        <dbReference type="Proteomes" id="UP000032142"/>
    </source>
</evidence>
<dbReference type="SUPFAM" id="SSF52047">
    <property type="entry name" value="RNI-like"/>
    <property type="match status" value="1"/>
</dbReference>
<reference evidence="2" key="1">
    <citation type="submission" date="2014-09" db="EMBL/GenBank/DDBJ databases">
        <authorList>
            <person name="Mudge J."/>
            <person name="Ramaraj T."/>
            <person name="Lindquist I.E."/>
            <person name="Bharti A.K."/>
            <person name="Sundararajan A."/>
            <person name="Cameron C.T."/>
            <person name="Woodward J.E."/>
            <person name="May G.D."/>
            <person name="Brubaker C."/>
            <person name="Broadhvest J."/>
            <person name="Wilkins T.A."/>
        </authorList>
    </citation>
    <scope>NUCLEOTIDE SEQUENCE</scope>
    <source>
        <strain evidence="2">cv. AKA8401</strain>
    </source>
</reference>
<gene>
    <name evidence="1" type="ORF">F383_36460</name>
</gene>